<accession>A0AAN7L0P4</accession>
<comment type="subcellular location">
    <subcellularLocation>
        <location evidence="1">Secreted</location>
        <location evidence="1">Cell wall</location>
    </subcellularLocation>
</comment>
<dbReference type="GO" id="GO:0004650">
    <property type="term" value="F:polygalacturonase activity"/>
    <property type="evidence" value="ECO:0007669"/>
    <property type="project" value="InterPro"/>
</dbReference>
<evidence type="ECO:0000256" key="4">
    <source>
        <dbReference type="ARBA" id="ARBA00022525"/>
    </source>
</evidence>
<dbReference type="PANTHER" id="PTHR31375">
    <property type="match status" value="1"/>
</dbReference>
<feature type="chain" id="PRO_5042886053" description="Polygalacturonase" evidence="11">
    <location>
        <begin position="25"/>
        <end position="569"/>
    </location>
</feature>
<comment type="caution">
    <text evidence="12">The sequence shown here is derived from an EMBL/GenBank/DDBJ whole genome shotgun (WGS) entry which is preliminary data.</text>
</comment>
<evidence type="ECO:0000256" key="5">
    <source>
        <dbReference type="ARBA" id="ARBA00022801"/>
    </source>
</evidence>
<dbReference type="AlphaFoldDB" id="A0AAN7L0P4"/>
<evidence type="ECO:0000256" key="9">
    <source>
        <dbReference type="RuleBase" id="RU361169"/>
    </source>
</evidence>
<dbReference type="PROSITE" id="PS00502">
    <property type="entry name" value="POLYGALACTURONASE"/>
    <property type="match status" value="1"/>
</dbReference>
<reference evidence="12 13" key="1">
    <citation type="journal article" date="2023" name="Hortic Res">
        <title>Pangenome of water caltrop reveals structural variations and asymmetric subgenome divergence after allopolyploidization.</title>
        <authorList>
            <person name="Zhang X."/>
            <person name="Chen Y."/>
            <person name="Wang L."/>
            <person name="Yuan Y."/>
            <person name="Fang M."/>
            <person name="Shi L."/>
            <person name="Lu R."/>
            <person name="Comes H.P."/>
            <person name="Ma Y."/>
            <person name="Chen Y."/>
            <person name="Huang G."/>
            <person name="Zhou Y."/>
            <person name="Zheng Z."/>
            <person name="Qiu Y."/>
        </authorList>
    </citation>
    <scope>NUCLEOTIDE SEQUENCE [LARGE SCALE GENOMIC DNA]</scope>
    <source>
        <tissue evidence="12">Roots</tissue>
    </source>
</reference>
<keyword evidence="13" id="KW-1185">Reference proteome</keyword>
<dbReference type="SUPFAM" id="SSF51126">
    <property type="entry name" value="Pectin lyase-like"/>
    <property type="match status" value="1"/>
</dbReference>
<feature type="compositionally biased region" description="Pro residues" evidence="10">
    <location>
        <begin position="90"/>
        <end position="104"/>
    </location>
</feature>
<evidence type="ECO:0000256" key="3">
    <source>
        <dbReference type="ARBA" id="ARBA00022512"/>
    </source>
</evidence>
<dbReference type="EMBL" id="JAXIOK010000001">
    <property type="protein sequence ID" value="KAK4779983.1"/>
    <property type="molecule type" value="Genomic_DNA"/>
</dbReference>
<evidence type="ECO:0000313" key="12">
    <source>
        <dbReference type="EMBL" id="KAK4779983.1"/>
    </source>
</evidence>
<evidence type="ECO:0000256" key="11">
    <source>
        <dbReference type="SAM" id="SignalP"/>
    </source>
</evidence>
<feature type="compositionally biased region" description="Acidic residues" evidence="10">
    <location>
        <begin position="264"/>
        <end position="278"/>
    </location>
</feature>
<dbReference type="InterPro" id="IPR011050">
    <property type="entry name" value="Pectin_lyase_fold/virulence"/>
</dbReference>
<dbReference type="Proteomes" id="UP001345219">
    <property type="component" value="Chromosome 13"/>
</dbReference>
<keyword evidence="11" id="KW-0732">Signal</keyword>
<dbReference type="InterPro" id="IPR000743">
    <property type="entry name" value="Glyco_hydro_28"/>
</dbReference>
<evidence type="ECO:0000256" key="1">
    <source>
        <dbReference type="ARBA" id="ARBA00004191"/>
    </source>
</evidence>
<name>A0AAN7L0P4_9MYRT</name>
<feature type="compositionally biased region" description="Pro residues" evidence="10">
    <location>
        <begin position="114"/>
        <end position="126"/>
    </location>
</feature>
<keyword evidence="5 9" id="KW-0378">Hydrolase</keyword>
<comment type="similarity">
    <text evidence="2 9">Belongs to the glycosyl hydrolase 28 family.</text>
</comment>
<evidence type="ECO:0000256" key="6">
    <source>
        <dbReference type="ARBA" id="ARBA00023295"/>
    </source>
</evidence>
<feature type="signal peptide" evidence="11">
    <location>
        <begin position="1"/>
        <end position="24"/>
    </location>
</feature>
<dbReference type="InterPro" id="IPR012334">
    <property type="entry name" value="Pectin_lyas_fold"/>
</dbReference>
<feature type="active site" evidence="8">
    <location>
        <position position="392"/>
    </location>
</feature>
<dbReference type="InterPro" id="IPR006626">
    <property type="entry name" value="PbH1"/>
</dbReference>
<evidence type="ECO:0000256" key="8">
    <source>
        <dbReference type="PROSITE-ProRule" id="PRU10052"/>
    </source>
</evidence>
<organism evidence="12 13">
    <name type="scientific">Trapa incisa</name>
    <dbReference type="NCBI Taxonomy" id="236973"/>
    <lineage>
        <taxon>Eukaryota</taxon>
        <taxon>Viridiplantae</taxon>
        <taxon>Streptophyta</taxon>
        <taxon>Embryophyta</taxon>
        <taxon>Tracheophyta</taxon>
        <taxon>Spermatophyta</taxon>
        <taxon>Magnoliopsida</taxon>
        <taxon>eudicotyledons</taxon>
        <taxon>Gunneridae</taxon>
        <taxon>Pentapetalae</taxon>
        <taxon>rosids</taxon>
        <taxon>malvids</taxon>
        <taxon>Myrtales</taxon>
        <taxon>Lythraceae</taxon>
        <taxon>Trapa</taxon>
    </lineage>
</organism>
<evidence type="ECO:0000256" key="7">
    <source>
        <dbReference type="ARBA" id="ARBA00023316"/>
    </source>
</evidence>
<evidence type="ECO:0000256" key="2">
    <source>
        <dbReference type="ARBA" id="ARBA00008834"/>
    </source>
</evidence>
<keyword evidence="4" id="KW-0964">Secreted</keyword>
<dbReference type="GO" id="GO:0071555">
    <property type="term" value="P:cell wall organization"/>
    <property type="evidence" value="ECO:0007669"/>
    <property type="project" value="UniProtKB-KW"/>
</dbReference>
<evidence type="ECO:0008006" key="14">
    <source>
        <dbReference type="Google" id="ProtNLM"/>
    </source>
</evidence>
<dbReference type="Gene3D" id="2.160.20.10">
    <property type="entry name" value="Single-stranded right-handed beta-helix, Pectin lyase-like"/>
    <property type="match status" value="1"/>
</dbReference>
<keyword evidence="3" id="KW-0134">Cell wall</keyword>
<gene>
    <name evidence="12" type="ORF">SAY87_016089</name>
</gene>
<feature type="compositionally biased region" description="Pro residues" evidence="10">
    <location>
        <begin position="133"/>
        <end position="144"/>
    </location>
</feature>
<evidence type="ECO:0000313" key="13">
    <source>
        <dbReference type="Proteomes" id="UP001345219"/>
    </source>
</evidence>
<protein>
    <recommendedName>
        <fullName evidence="14">Polygalacturonase</fullName>
    </recommendedName>
</protein>
<dbReference type="GO" id="GO:0005975">
    <property type="term" value="P:carbohydrate metabolic process"/>
    <property type="evidence" value="ECO:0007669"/>
    <property type="project" value="InterPro"/>
</dbReference>
<dbReference type="Pfam" id="PF00295">
    <property type="entry name" value="Glyco_hydro_28"/>
    <property type="match status" value="2"/>
</dbReference>
<keyword evidence="6 9" id="KW-0326">Glycosidase</keyword>
<evidence type="ECO:0000256" key="10">
    <source>
        <dbReference type="SAM" id="MobiDB-lite"/>
    </source>
</evidence>
<dbReference type="SMART" id="SM00710">
    <property type="entry name" value="PbH1"/>
    <property type="match status" value="6"/>
</dbReference>
<proteinExistence type="inferred from homology"/>
<keyword evidence="7" id="KW-0961">Cell wall biogenesis/degradation</keyword>
<sequence>MRSKSLILILVCLCISSLVNSCDASVWGCSWIPWWFVRTHYYLFPHPWFLKPPHPHHSMPPVLPPPPPSRRSSVPPFLHTPPTKGHAPPAKQPSPSPPPSPHTPPKNWHGPPVRRSPPPPSHPTPPKNKHVPPQSPKSPPPPAKKLPTFNIRNFGGKGDGNTDDTEAFKSTWLAACKVEGSTMVIPAGYKFVLRAVSLEGIQCKENIVFQLDGSIVAPENHDKWGGDRSHWIVFKRLTGFTIQGCGTIDGRGSRWWKLSSASDDTQDSGNDADDDYHEDSEENVGMFTANAGSSTSPTALMIYHSKNTILKGITIRNSPRFHVQIMNCNGVKVHDFTASSPGDSPNTDGIQVHRSRDVSIYNSKFSCGDDCIAIQKGCHNVNVHNVTCGPGHGISIGSLGTDHSKACVSNITVRDVNIHDTMNGVRIKTWQGGKGAVRGVTFSDIRMNQVKFPIIVDQYYCDRGSSGHGCTNQTTAVAVSGITYENIRGTYTDTAIYFACSDSVPCTNIVLDSIDLRPAKQLDHDSQLHDSLCWKVFGQWKSSHEPKVACLQVGKPSTYDCVRSNIDSC</sequence>
<feature type="region of interest" description="Disordered" evidence="10">
    <location>
        <begin position="61"/>
        <end position="162"/>
    </location>
</feature>
<feature type="region of interest" description="Disordered" evidence="10">
    <location>
        <begin position="259"/>
        <end position="278"/>
    </location>
</feature>